<dbReference type="AlphaFoldDB" id="A0A4R9BKP5"/>
<sequence>MDSFTLISLYALILWVIVPAVGLLLLYGVVRVAVSRGLRDHQKWMEKNRPGGWAPPEQRSTMGQYLGFGVTPSDPPR</sequence>
<name>A0A4R9BKP5_9MICO</name>
<keyword evidence="2" id="KW-0812">Transmembrane</keyword>
<feature type="region of interest" description="Disordered" evidence="1">
    <location>
        <begin position="46"/>
        <end position="77"/>
    </location>
</feature>
<gene>
    <name evidence="3" type="ORF">E3T61_16305</name>
</gene>
<keyword evidence="4" id="KW-1185">Reference proteome</keyword>
<proteinExistence type="predicted"/>
<keyword evidence="2" id="KW-0472">Membrane</keyword>
<keyword evidence="2" id="KW-1133">Transmembrane helix</keyword>
<evidence type="ECO:0000256" key="2">
    <source>
        <dbReference type="SAM" id="Phobius"/>
    </source>
</evidence>
<organism evidence="3 4">
    <name type="scientific">Cryobacterium lactosi</name>
    <dbReference type="NCBI Taxonomy" id="1259202"/>
    <lineage>
        <taxon>Bacteria</taxon>
        <taxon>Bacillati</taxon>
        <taxon>Actinomycetota</taxon>
        <taxon>Actinomycetes</taxon>
        <taxon>Micrococcales</taxon>
        <taxon>Microbacteriaceae</taxon>
        <taxon>Cryobacterium</taxon>
    </lineage>
</organism>
<accession>A0A4R9BKP5</accession>
<dbReference type="OrthoDB" id="9894928at2"/>
<dbReference type="RefSeq" id="WP_134641915.1">
    <property type="nucleotide sequence ID" value="NZ_SOHM01000033.1"/>
</dbReference>
<comment type="caution">
    <text evidence="3">The sequence shown here is derived from an EMBL/GenBank/DDBJ whole genome shotgun (WGS) entry which is preliminary data.</text>
</comment>
<reference evidence="3 4" key="1">
    <citation type="submission" date="2019-03" db="EMBL/GenBank/DDBJ databases">
        <title>Genomics of glacier-inhabiting Cryobacterium strains.</title>
        <authorList>
            <person name="Liu Q."/>
            <person name="Xin Y.-H."/>
        </authorList>
    </citation>
    <scope>NUCLEOTIDE SEQUENCE [LARGE SCALE GENOMIC DNA]</scope>
    <source>
        <strain evidence="3 4">Sr59</strain>
    </source>
</reference>
<evidence type="ECO:0000313" key="3">
    <source>
        <dbReference type="EMBL" id="TFD86469.1"/>
    </source>
</evidence>
<evidence type="ECO:0000313" key="4">
    <source>
        <dbReference type="Proteomes" id="UP000298468"/>
    </source>
</evidence>
<dbReference type="Proteomes" id="UP000298468">
    <property type="component" value="Unassembled WGS sequence"/>
</dbReference>
<protein>
    <submittedName>
        <fullName evidence="3">Uncharacterized protein</fullName>
    </submittedName>
</protein>
<evidence type="ECO:0000256" key="1">
    <source>
        <dbReference type="SAM" id="MobiDB-lite"/>
    </source>
</evidence>
<dbReference type="EMBL" id="SOHM01000033">
    <property type="protein sequence ID" value="TFD86469.1"/>
    <property type="molecule type" value="Genomic_DNA"/>
</dbReference>
<feature type="transmembrane region" description="Helical" evidence="2">
    <location>
        <begin position="12"/>
        <end position="34"/>
    </location>
</feature>